<organism evidence="1 2">
    <name type="scientific">Adiantum capillus-veneris</name>
    <name type="common">Maidenhair fern</name>
    <dbReference type="NCBI Taxonomy" id="13818"/>
    <lineage>
        <taxon>Eukaryota</taxon>
        <taxon>Viridiplantae</taxon>
        <taxon>Streptophyta</taxon>
        <taxon>Embryophyta</taxon>
        <taxon>Tracheophyta</taxon>
        <taxon>Polypodiopsida</taxon>
        <taxon>Polypodiidae</taxon>
        <taxon>Polypodiales</taxon>
        <taxon>Pteridineae</taxon>
        <taxon>Pteridaceae</taxon>
        <taxon>Vittarioideae</taxon>
        <taxon>Adiantum</taxon>
    </lineage>
</organism>
<dbReference type="EMBL" id="JABFUD020000016">
    <property type="protein sequence ID" value="KAI5068117.1"/>
    <property type="molecule type" value="Genomic_DNA"/>
</dbReference>
<comment type="caution">
    <text evidence="1">The sequence shown here is derived from an EMBL/GenBank/DDBJ whole genome shotgun (WGS) entry which is preliminary data.</text>
</comment>
<dbReference type="AlphaFoldDB" id="A0A9D4UI46"/>
<sequence length="65" mass="6570">MVVFGVGSGIGVDPVGNGGRRVDWSGCDSADGGQQKGRYGGDFLQAGGDLACAEPENSVVQRCLP</sequence>
<reference evidence="1" key="1">
    <citation type="submission" date="2021-01" db="EMBL/GenBank/DDBJ databases">
        <title>Adiantum capillus-veneris genome.</title>
        <authorList>
            <person name="Fang Y."/>
            <person name="Liao Q."/>
        </authorList>
    </citation>
    <scope>NUCLEOTIDE SEQUENCE</scope>
    <source>
        <strain evidence="1">H3</strain>
        <tissue evidence="1">Leaf</tissue>
    </source>
</reference>
<proteinExistence type="predicted"/>
<protein>
    <submittedName>
        <fullName evidence="1">Uncharacterized protein</fullName>
    </submittedName>
</protein>
<accession>A0A9D4UI46</accession>
<name>A0A9D4UI46_ADICA</name>
<dbReference type="Proteomes" id="UP000886520">
    <property type="component" value="Chromosome 16"/>
</dbReference>
<evidence type="ECO:0000313" key="2">
    <source>
        <dbReference type="Proteomes" id="UP000886520"/>
    </source>
</evidence>
<evidence type="ECO:0000313" key="1">
    <source>
        <dbReference type="EMBL" id="KAI5068117.1"/>
    </source>
</evidence>
<keyword evidence="2" id="KW-1185">Reference proteome</keyword>
<gene>
    <name evidence="1" type="ORF">GOP47_0016462</name>
</gene>